<dbReference type="Pfam" id="PF13476">
    <property type="entry name" value="AAA_23"/>
    <property type="match status" value="1"/>
</dbReference>
<dbReference type="EMBL" id="JBBAXC010000004">
    <property type="protein sequence ID" value="MEI5906710.1"/>
    <property type="molecule type" value="Genomic_DNA"/>
</dbReference>
<evidence type="ECO:0000313" key="6">
    <source>
        <dbReference type="EMBL" id="MEI5906710.1"/>
    </source>
</evidence>
<dbReference type="PANTHER" id="PTHR32114:SF2">
    <property type="entry name" value="ABC TRANSPORTER ABCH.3"/>
    <property type="match status" value="1"/>
</dbReference>
<evidence type="ECO:0000256" key="1">
    <source>
        <dbReference type="ARBA" id="ARBA00006930"/>
    </source>
</evidence>
<proteinExistence type="inferred from homology"/>
<feature type="coiled-coil region" evidence="4">
    <location>
        <begin position="255"/>
        <end position="289"/>
    </location>
</feature>
<sequence>MKPLRLTMQAFGPYAGIEVIDFTQLQSRTMFVVSGKTGSGKTTIFDGISFAIYGKASGDNRIGLELRSQFAKADVLTEVHLVFSLKGKTYEIRRSPQQERKKTRGDGFRLVNATAELYQYNEDGEKVLIAASIRETDEKISEIIQLDANQFRQILMLPQGEFRKLLIADSKDKEQILQKLFHTEFYQAIQEKLREQATDLRQSVEHSSAERSRLLKNADVSNLEELSNALTEDEVNVSLILPLLSEEIQLMKTKLDKREVERKNVQKNRDELQQKMLEERNRLAQFEQRATLQHRLEQLNGMTEVFTNKEKEVKLAQKAALLQKQDELCLRLKKELDKINSKVKQLQQDVEQGEKAQQEAESMYQAEVKKDSLREKALNEKNHLMSLQNAVESYSSQKVATEKLQLRVQELTTKSEQKEDSLKGLIQEMVKMEEQLTTLSDIKLQAVQLDRQIEKNDGSLKSLRQYSDLIEKKRSLTNNLTNILDRQEYQQKVLADHIATFAYLEEQWKQAQASILAKQLVENNACPVCGSEHHPQPALEKLKLPSEGELNAAKEAVSKAEVELANIERERITLESKQASLKERMVELEEDISDTISTFSSEGIEELIYQKQSERDRLIRATDKIHKQIQSLEQLTHEFQKVKARKEKEELAKEQLHREREEAHANYLSQKASLQHLEQQVPEHLRIQEHFKEVLNVAERTYRELVEVFELSKEKLQHATQSLQVLKVRMADANDQVAMKEAELQEERNLFVSILAKEGFENYKAYTLAKRSEEQIEYLEKEIRQFHEEKRSVTDQISVLNRALGEALPPKIEETEKQMKECEELLAVLQEQVMNMKQTIQHNESIVKAVLEINETIKELEETYKIIGHLAEIARGQNTHRITFERYVLASFLDDILQVANGRLTKMTSGRYQLLRKMDRARGNVQSGLEILVFDQYTGQERHVKTLSGGESFKASLALALGLADVVQQHAGGVSLETIFIDEGFGTLDPESLDHAVEALMDIQSSGRLVGVISHVPELKERIDARLEVVSTQAGSTTHFVLR</sequence>
<keyword evidence="7" id="KW-1185">Reference proteome</keyword>
<evidence type="ECO:0000256" key="4">
    <source>
        <dbReference type="SAM" id="Coils"/>
    </source>
</evidence>
<accession>A0ABU8HBR6</accession>
<dbReference type="PANTHER" id="PTHR32114">
    <property type="entry name" value="ABC TRANSPORTER ABCH.3"/>
    <property type="match status" value="1"/>
</dbReference>
<comment type="subunit">
    <text evidence="2">Heterodimer of SbcC and SbcD.</text>
</comment>
<protein>
    <recommendedName>
        <fullName evidence="3">Nuclease SbcCD subunit C</fullName>
    </recommendedName>
</protein>
<dbReference type="RefSeq" id="WP_336586144.1">
    <property type="nucleotide sequence ID" value="NZ_JBBAXC010000004.1"/>
</dbReference>
<dbReference type="Proteomes" id="UP001312865">
    <property type="component" value="Unassembled WGS sequence"/>
</dbReference>
<evidence type="ECO:0000256" key="3">
    <source>
        <dbReference type="ARBA" id="ARBA00013368"/>
    </source>
</evidence>
<evidence type="ECO:0000256" key="2">
    <source>
        <dbReference type="ARBA" id="ARBA00011322"/>
    </source>
</evidence>
<name>A0ABU8HBR6_9BACI</name>
<comment type="similarity">
    <text evidence="1">Belongs to the SMC family. SbcC subfamily.</text>
</comment>
<reference evidence="6 7" key="1">
    <citation type="journal article" date="2018" name="J. Microbiol.">
        <title>Bacillus spongiae sp. nov., isolated from sponge of Jeju Island.</title>
        <authorList>
            <person name="Lee G.E."/>
            <person name="Im W.T."/>
            <person name="Park J.S."/>
        </authorList>
    </citation>
    <scope>NUCLEOTIDE SEQUENCE [LARGE SCALE GENOMIC DNA]</scope>
    <source>
        <strain evidence="6 7">135PIL107-10</strain>
    </source>
</reference>
<dbReference type="Pfam" id="PF13558">
    <property type="entry name" value="SbcC_Walker_B"/>
    <property type="match status" value="1"/>
</dbReference>
<dbReference type="InterPro" id="IPR038729">
    <property type="entry name" value="Rad50/SbcC_AAA"/>
</dbReference>
<dbReference type="SUPFAM" id="SSF52540">
    <property type="entry name" value="P-loop containing nucleoside triphosphate hydrolases"/>
    <property type="match status" value="1"/>
</dbReference>
<comment type="caution">
    <text evidence="6">The sequence shown here is derived from an EMBL/GenBank/DDBJ whole genome shotgun (WGS) entry which is preliminary data.</text>
</comment>
<feature type="coiled-coil region" evidence="4">
    <location>
        <begin position="716"/>
        <end position="863"/>
    </location>
</feature>
<gene>
    <name evidence="6" type="ORF">WAK64_06520</name>
</gene>
<feature type="coiled-coil region" evidence="4">
    <location>
        <begin position="550"/>
        <end position="591"/>
    </location>
</feature>
<evidence type="ECO:0000259" key="5">
    <source>
        <dbReference type="Pfam" id="PF13476"/>
    </source>
</evidence>
<dbReference type="InterPro" id="IPR027417">
    <property type="entry name" value="P-loop_NTPase"/>
</dbReference>
<evidence type="ECO:0000313" key="7">
    <source>
        <dbReference type="Proteomes" id="UP001312865"/>
    </source>
</evidence>
<feature type="domain" description="Rad50/SbcC-type AAA" evidence="5">
    <location>
        <begin position="5"/>
        <end position="230"/>
    </location>
</feature>
<keyword evidence="4" id="KW-0175">Coiled coil</keyword>
<organism evidence="6 7">
    <name type="scientific">Bacillus spongiae</name>
    <dbReference type="NCBI Taxonomy" id="2683610"/>
    <lineage>
        <taxon>Bacteria</taxon>
        <taxon>Bacillati</taxon>
        <taxon>Bacillota</taxon>
        <taxon>Bacilli</taxon>
        <taxon>Bacillales</taxon>
        <taxon>Bacillaceae</taxon>
        <taxon>Bacillus</taxon>
    </lineage>
</organism>
<feature type="coiled-coil region" evidence="4">
    <location>
        <begin position="632"/>
        <end position="680"/>
    </location>
</feature>
<dbReference type="Gene3D" id="3.40.50.300">
    <property type="entry name" value="P-loop containing nucleotide triphosphate hydrolases"/>
    <property type="match status" value="2"/>
</dbReference>
<feature type="coiled-coil region" evidence="4">
    <location>
        <begin position="322"/>
        <end position="442"/>
    </location>
</feature>